<protein>
    <submittedName>
        <fullName evidence="1">Uncharacterized protein</fullName>
    </submittedName>
</protein>
<sequence length="239" mass="26455">MLTLDELKKWLQRGLTRLDKLLLVLATQDKPQQVADIVAVAESVGFREPKSWNISTILSGSKGLAVRTTGWELTETGKLHLRHLGVATISPAAMQVAVDLRKHLANITDHQTRDFVEEAIKCHEAGLYRSAIVMGWLGAMDVLHKHVHAHHLTAFNAEALRVDSRWKAAVTTDDLGAMKESNFLDRCENISILGSNVKKELKGCLDIRNGCGHPNSLRVSANKSAAHLETLLLNVFDKF</sequence>
<comment type="caution">
    <text evidence="1">The sequence shown here is derived from an EMBL/GenBank/DDBJ whole genome shotgun (WGS) entry which is preliminary data.</text>
</comment>
<dbReference type="AlphaFoldDB" id="A0A936YPU2"/>
<gene>
    <name evidence="1" type="ORF">JJB09_11315</name>
</gene>
<keyword evidence="2" id="KW-1185">Reference proteome</keyword>
<evidence type="ECO:0000313" key="2">
    <source>
        <dbReference type="Proteomes" id="UP000633219"/>
    </source>
</evidence>
<dbReference type="EMBL" id="JAEQNC010000005">
    <property type="protein sequence ID" value="MBL0372617.1"/>
    <property type="molecule type" value="Genomic_DNA"/>
</dbReference>
<accession>A0A936YPU2</accession>
<evidence type="ECO:0000313" key="1">
    <source>
        <dbReference type="EMBL" id="MBL0372617.1"/>
    </source>
</evidence>
<proteinExistence type="predicted"/>
<dbReference type="RefSeq" id="WP_201657651.1">
    <property type="nucleotide sequence ID" value="NZ_JAEQNC010000005.1"/>
</dbReference>
<name>A0A936YPU2_9HYPH</name>
<reference evidence="1" key="1">
    <citation type="submission" date="2021-01" db="EMBL/GenBank/DDBJ databases">
        <title>Rhizobium sp. strain KVB221 16S ribosomal RNA gene Genome sequencing and assembly.</title>
        <authorList>
            <person name="Kang M."/>
        </authorList>
    </citation>
    <scope>NUCLEOTIDE SEQUENCE</scope>
    <source>
        <strain evidence="1">KVB221</strain>
    </source>
</reference>
<dbReference type="Proteomes" id="UP000633219">
    <property type="component" value="Unassembled WGS sequence"/>
</dbReference>
<organism evidence="1 2">
    <name type="scientific">Rhizobium setariae</name>
    <dbReference type="NCBI Taxonomy" id="2801340"/>
    <lineage>
        <taxon>Bacteria</taxon>
        <taxon>Pseudomonadati</taxon>
        <taxon>Pseudomonadota</taxon>
        <taxon>Alphaproteobacteria</taxon>
        <taxon>Hyphomicrobiales</taxon>
        <taxon>Rhizobiaceae</taxon>
        <taxon>Rhizobium/Agrobacterium group</taxon>
        <taxon>Rhizobium</taxon>
    </lineage>
</organism>